<dbReference type="Gene3D" id="2.170.270.10">
    <property type="entry name" value="SET domain"/>
    <property type="match status" value="1"/>
</dbReference>
<dbReference type="InterPro" id="IPR053185">
    <property type="entry name" value="SET_domain_protein"/>
</dbReference>
<comment type="caution">
    <text evidence="1">The sequence shown here is derived from an EMBL/GenBank/DDBJ whole genome shotgun (WGS) entry which is preliminary data.</text>
</comment>
<dbReference type="InterPro" id="IPR046341">
    <property type="entry name" value="SET_dom_sf"/>
</dbReference>
<gene>
    <name evidence="1" type="ORF">PG991_003024</name>
</gene>
<accession>A0ABR1SH14</accession>
<evidence type="ECO:0000313" key="1">
    <source>
        <dbReference type="EMBL" id="KAK8033626.1"/>
    </source>
</evidence>
<evidence type="ECO:0000313" key="2">
    <source>
        <dbReference type="Proteomes" id="UP001396898"/>
    </source>
</evidence>
<reference evidence="1 2" key="1">
    <citation type="submission" date="2023-01" db="EMBL/GenBank/DDBJ databases">
        <title>Analysis of 21 Apiospora genomes using comparative genomics revels a genus with tremendous synthesis potential of carbohydrate active enzymes and secondary metabolites.</title>
        <authorList>
            <person name="Sorensen T."/>
        </authorList>
    </citation>
    <scope>NUCLEOTIDE SEQUENCE [LARGE SCALE GENOMIC DNA]</scope>
    <source>
        <strain evidence="1 2">CBS 20057</strain>
    </source>
</reference>
<dbReference type="EMBL" id="JAQQWI010000006">
    <property type="protein sequence ID" value="KAK8033626.1"/>
    <property type="molecule type" value="Genomic_DNA"/>
</dbReference>
<dbReference type="PANTHER" id="PTHR47332">
    <property type="entry name" value="SET DOMAIN-CONTAINING PROTEIN 5"/>
    <property type="match status" value="1"/>
</dbReference>
<keyword evidence="2" id="KW-1185">Reference proteome</keyword>
<organism evidence="1 2">
    <name type="scientific">Apiospora marii</name>
    <dbReference type="NCBI Taxonomy" id="335849"/>
    <lineage>
        <taxon>Eukaryota</taxon>
        <taxon>Fungi</taxon>
        <taxon>Dikarya</taxon>
        <taxon>Ascomycota</taxon>
        <taxon>Pezizomycotina</taxon>
        <taxon>Sordariomycetes</taxon>
        <taxon>Xylariomycetidae</taxon>
        <taxon>Amphisphaeriales</taxon>
        <taxon>Apiosporaceae</taxon>
        <taxon>Apiospora</taxon>
    </lineage>
</organism>
<dbReference type="Proteomes" id="UP001396898">
    <property type="component" value="Unassembled WGS sequence"/>
</dbReference>
<dbReference type="SUPFAM" id="SSF82199">
    <property type="entry name" value="SET domain"/>
    <property type="match status" value="1"/>
</dbReference>
<proteinExistence type="predicted"/>
<dbReference type="PANTHER" id="PTHR47332:SF4">
    <property type="entry name" value="SET DOMAIN-CONTAINING PROTEIN 5"/>
    <property type="match status" value="1"/>
</dbReference>
<evidence type="ECO:0008006" key="3">
    <source>
        <dbReference type="Google" id="ProtNLM"/>
    </source>
</evidence>
<sequence>MVITAVRDIEQGEEITIPYTELLAPARERRLLLAPYGFVCDCPACEGDDTTLHDSHRLTLLHFNKQLDEYEGGMSELDAKVALGIATSVVHLLRGTQITGKALDEVYHRCADYAALAGDQELAQGFRAFVERVV</sequence>
<name>A0ABR1SH14_9PEZI</name>
<protein>
    <recommendedName>
        <fullName evidence="3">SET domain-containing protein</fullName>
    </recommendedName>
</protein>